<dbReference type="EMBL" id="JACZDF010000004">
    <property type="protein sequence ID" value="MBD9699565.1"/>
    <property type="molecule type" value="Genomic_DNA"/>
</dbReference>
<comment type="caution">
    <text evidence="3">The sequence shown here is derived from an EMBL/GenBank/DDBJ whole genome shotgun (WGS) entry which is preliminary data.</text>
</comment>
<accession>A0ABR9DU75</accession>
<dbReference type="RefSeq" id="WP_192279762.1">
    <property type="nucleotide sequence ID" value="NZ_JACZDF010000004.1"/>
</dbReference>
<keyword evidence="2" id="KW-1133">Transmembrane helix</keyword>
<evidence type="ECO:0000313" key="4">
    <source>
        <dbReference type="Proteomes" id="UP000642107"/>
    </source>
</evidence>
<keyword evidence="2" id="KW-0472">Membrane</keyword>
<name>A0ABR9DU75_9MICO</name>
<evidence type="ECO:0000256" key="2">
    <source>
        <dbReference type="SAM" id="Phobius"/>
    </source>
</evidence>
<feature type="transmembrane region" description="Helical" evidence="2">
    <location>
        <begin position="22"/>
        <end position="45"/>
    </location>
</feature>
<protein>
    <recommendedName>
        <fullName evidence="5">PEP-CTERM protein-sorting domain-containing protein</fullName>
    </recommendedName>
</protein>
<sequence length="76" mass="8159">MRLDADLVAGVRVSVVVERGPAVPSMTMTVTGGALLGAFLAVLVVRGTRRPSRLRARRRAGLPRPASRPAETRWVP</sequence>
<proteinExistence type="predicted"/>
<reference evidence="3 4" key="1">
    <citation type="submission" date="2020-09" db="EMBL/GenBank/DDBJ databases">
        <title>Flavimobilis rhizosphaerae sp. nov., isolated from rhizosphere soil of Spartina alterniflora.</title>
        <authorList>
            <person name="Hanqin C."/>
        </authorList>
    </citation>
    <scope>NUCLEOTIDE SEQUENCE [LARGE SCALE GENOMIC DNA]</scope>
    <source>
        <strain evidence="3 4">GY 10621</strain>
    </source>
</reference>
<organism evidence="3 4">
    <name type="scientific">Flavimobilis rhizosphaerae</name>
    <dbReference type="NCBI Taxonomy" id="2775421"/>
    <lineage>
        <taxon>Bacteria</taxon>
        <taxon>Bacillati</taxon>
        <taxon>Actinomycetota</taxon>
        <taxon>Actinomycetes</taxon>
        <taxon>Micrococcales</taxon>
        <taxon>Jonesiaceae</taxon>
        <taxon>Flavimobilis</taxon>
    </lineage>
</organism>
<feature type="region of interest" description="Disordered" evidence="1">
    <location>
        <begin position="53"/>
        <end position="76"/>
    </location>
</feature>
<keyword evidence="4" id="KW-1185">Reference proteome</keyword>
<keyword evidence="2" id="KW-0812">Transmembrane</keyword>
<evidence type="ECO:0000256" key="1">
    <source>
        <dbReference type="SAM" id="MobiDB-lite"/>
    </source>
</evidence>
<dbReference type="Proteomes" id="UP000642107">
    <property type="component" value="Unassembled WGS sequence"/>
</dbReference>
<evidence type="ECO:0008006" key="5">
    <source>
        <dbReference type="Google" id="ProtNLM"/>
    </source>
</evidence>
<evidence type="ECO:0000313" key="3">
    <source>
        <dbReference type="EMBL" id="MBD9699565.1"/>
    </source>
</evidence>
<gene>
    <name evidence="3" type="ORF">IGS67_08695</name>
</gene>